<accession>A0A7I7XYH5</accession>
<dbReference type="SUPFAM" id="SSF55961">
    <property type="entry name" value="Bet v1-like"/>
    <property type="match status" value="1"/>
</dbReference>
<dbReference type="Pfam" id="PF10604">
    <property type="entry name" value="Polyketide_cyc2"/>
    <property type="match status" value="1"/>
</dbReference>
<reference evidence="1" key="1">
    <citation type="journal article" date="2019" name="Emerg. Microbes Infect.">
        <title>Comprehensive subspecies identification of 175 nontuberculous mycobacteria species based on 7547 genomic profiles.</title>
        <authorList>
            <person name="Matsumoto Y."/>
            <person name="Kinjo T."/>
            <person name="Motooka D."/>
            <person name="Nabeya D."/>
            <person name="Jung N."/>
            <person name="Uechi K."/>
            <person name="Horii T."/>
            <person name="Iida T."/>
            <person name="Fujita J."/>
            <person name="Nakamura S."/>
        </authorList>
    </citation>
    <scope>NUCLEOTIDE SEQUENCE [LARGE SCALE GENOMIC DNA]</scope>
    <source>
        <strain evidence="1">JCM 13671</strain>
    </source>
</reference>
<keyword evidence="2" id="KW-1185">Reference proteome</keyword>
<dbReference type="InterPro" id="IPR019587">
    <property type="entry name" value="Polyketide_cyclase/dehydratase"/>
</dbReference>
<dbReference type="Proteomes" id="UP000466931">
    <property type="component" value="Chromosome"/>
</dbReference>
<dbReference type="RefSeq" id="WP_085151861.1">
    <property type="nucleotide sequence ID" value="NZ_AP022612.1"/>
</dbReference>
<reference evidence="1" key="2">
    <citation type="submission" date="2020-02" db="EMBL/GenBank/DDBJ databases">
        <authorList>
            <person name="Matsumoto Y."/>
            <person name="Motooka D."/>
            <person name="Nakamura S."/>
        </authorList>
    </citation>
    <scope>NUCLEOTIDE SEQUENCE</scope>
    <source>
        <strain evidence="1">JCM 13671</strain>
    </source>
</reference>
<gene>
    <name evidence="1" type="ORF">MCNF_29610</name>
</gene>
<dbReference type="OrthoDB" id="3681637at2"/>
<sequence length="149" mass="16169">MATVDVSQSSTLTPTQAWALASDLRRFDEWLTIFGGWKGPVPDEVAEGTEVSSLIKVKGFRNVITWAVVGYDEPRCIDMRGHGRGGVQIRLTMTVSDEDPGSTLHLIADLGGGLLSGPVGRLVAKVLESDVRRSVRNLARLAPVDSQRR</sequence>
<evidence type="ECO:0000313" key="2">
    <source>
        <dbReference type="Proteomes" id="UP000466931"/>
    </source>
</evidence>
<proteinExistence type="predicted"/>
<dbReference type="EMBL" id="AP022612">
    <property type="protein sequence ID" value="BBZ34356.1"/>
    <property type="molecule type" value="Genomic_DNA"/>
</dbReference>
<name>A0A7I7XYH5_9MYCO</name>
<protein>
    <submittedName>
        <fullName evidence="1">Uncharacterized protein</fullName>
    </submittedName>
</protein>
<organism evidence="1 2">
    <name type="scientific">Mycolicibacterium confluentis</name>
    <dbReference type="NCBI Taxonomy" id="28047"/>
    <lineage>
        <taxon>Bacteria</taxon>
        <taxon>Bacillati</taxon>
        <taxon>Actinomycetota</taxon>
        <taxon>Actinomycetes</taxon>
        <taxon>Mycobacteriales</taxon>
        <taxon>Mycobacteriaceae</taxon>
        <taxon>Mycolicibacterium</taxon>
    </lineage>
</organism>
<dbReference type="AlphaFoldDB" id="A0A7I7XYH5"/>
<evidence type="ECO:0000313" key="1">
    <source>
        <dbReference type="EMBL" id="BBZ34356.1"/>
    </source>
</evidence>
<dbReference type="InterPro" id="IPR023393">
    <property type="entry name" value="START-like_dom_sf"/>
</dbReference>
<dbReference type="Gene3D" id="3.30.530.20">
    <property type="match status" value="1"/>
</dbReference>